<evidence type="ECO:0000313" key="4">
    <source>
        <dbReference type="EnsemblMetazoa" id="CapteP210836"/>
    </source>
</evidence>
<keyword evidence="5" id="KW-1185">Reference proteome</keyword>
<reference evidence="3 5" key="2">
    <citation type="journal article" date="2013" name="Nature">
        <title>Insights into bilaterian evolution from three spiralian genomes.</title>
        <authorList>
            <person name="Simakov O."/>
            <person name="Marletaz F."/>
            <person name="Cho S.J."/>
            <person name="Edsinger-Gonzales E."/>
            <person name="Havlak P."/>
            <person name="Hellsten U."/>
            <person name="Kuo D.H."/>
            <person name="Larsson T."/>
            <person name="Lv J."/>
            <person name="Arendt D."/>
            <person name="Savage R."/>
            <person name="Osoegawa K."/>
            <person name="de Jong P."/>
            <person name="Grimwood J."/>
            <person name="Chapman J.A."/>
            <person name="Shapiro H."/>
            <person name="Aerts A."/>
            <person name="Otillar R.P."/>
            <person name="Terry A.Y."/>
            <person name="Boore J.L."/>
            <person name="Grigoriev I.V."/>
            <person name="Lindberg D.R."/>
            <person name="Seaver E.C."/>
            <person name="Weisblat D.A."/>
            <person name="Putnam N.H."/>
            <person name="Rokhsar D.S."/>
        </authorList>
    </citation>
    <scope>NUCLEOTIDE SEQUENCE</scope>
    <source>
        <strain evidence="3 5">I ESC-2004</strain>
    </source>
</reference>
<dbReference type="HOGENOM" id="CLU_074440_3_1_1"/>
<dbReference type="PANTHER" id="PTHR24373:SF370">
    <property type="entry name" value="FISH-LIPS, ISOFORM E"/>
    <property type="match status" value="1"/>
</dbReference>
<feature type="chain" id="PRO_5008787763" description="LRRNT domain-containing protein" evidence="2">
    <location>
        <begin position="22"/>
        <end position="126"/>
    </location>
</feature>
<evidence type="ECO:0000313" key="3">
    <source>
        <dbReference type="EMBL" id="ELT99851.1"/>
    </source>
</evidence>
<gene>
    <name evidence="3" type="ORF">CAPTEDRAFT_210836</name>
</gene>
<sequence>METRHLLWLFVCLVNFKARSCVQEVDRSNQGLTSVPGDIVQDVTQLWLRYNQITTIRQTDFNDKFSNLKAIYLNGNQISFIEIGCFKGTVLQHIDLPTNELTSIPDLHEETGWVNELDANTLYNCL</sequence>
<keyword evidence="1 2" id="KW-0732">Signal</keyword>
<reference evidence="5" key="1">
    <citation type="submission" date="2012-12" db="EMBL/GenBank/DDBJ databases">
        <authorList>
            <person name="Hellsten U."/>
            <person name="Grimwood J."/>
            <person name="Chapman J.A."/>
            <person name="Shapiro H."/>
            <person name="Aerts A."/>
            <person name="Otillar R.P."/>
            <person name="Terry A.Y."/>
            <person name="Boore J.L."/>
            <person name="Simakov O."/>
            <person name="Marletaz F."/>
            <person name="Cho S.-J."/>
            <person name="Edsinger-Gonzales E."/>
            <person name="Havlak P."/>
            <person name="Kuo D.-H."/>
            <person name="Larsson T."/>
            <person name="Lv J."/>
            <person name="Arendt D."/>
            <person name="Savage R."/>
            <person name="Osoegawa K."/>
            <person name="de Jong P."/>
            <person name="Lindberg D.R."/>
            <person name="Seaver E.C."/>
            <person name="Weisblat D.A."/>
            <person name="Putnam N.H."/>
            <person name="Grigoriev I.V."/>
            <person name="Rokhsar D.S."/>
        </authorList>
    </citation>
    <scope>NUCLEOTIDE SEQUENCE</scope>
    <source>
        <strain evidence="5">I ESC-2004</strain>
    </source>
</reference>
<dbReference type="GO" id="GO:0031012">
    <property type="term" value="C:extracellular matrix"/>
    <property type="evidence" value="ECO:0007669"/>
    <property type="project" value="TreeGrafter"/>
</dbReference>
<name>R7U866_CAPTE</name>
<dbReference type="InterPro" id="IPR001611">
    <property type="entry name" value="Leu-rich_rpt"/>
</dbReference>
<evidence type="ECO:0000256" key="1">
    <source>
        <dbReference type="ARBA" id="ARBA00022729"/>
    </source>
</evidence>
<dbReference type="InterPro" id="IPR050328">
    <property type="entry name" value="Dev_Immune_Receptor"/>
</dbReference>
<dbReference type="EMBL" id="AMQN01001892">
    <property type="status" value="NOT_ANNOTATED_CDS"/>
    <property type="molecule type" value="Genomic_DNA"/>
</dbReference>
<organism evidence="3">
    <name type="scientific">Capitella teleta</name>
    <name type="common">Polychaete worm</name>
    <dbReference type="NCBI Taxonomy" id="283909"/>
    <lineage>
        <taxon>Eukaryota</taxon>
        <taxon>Metazoa</taxon>
        <taxon>Spiralia</taxon>
        <taxon>Lophotrochozoa</taxon>
        <taxon>Annelida</taxon>
        <taxon>Polychaeta</taxon>
        <taxon>Sedentaria</taxon>
        <taxon>Scolecida</taxon>
        <taxon>Capitellidae</taxon>
        <taxon>Capitella</taxon>
    </lineage>
</organism>
<feature type="signal peptide" evidence="2">
    <location>
        <begin position="1"/>
        <end position="21"/>
    </location>
</feature>
<dbReference type="PROSITE" id="PS51450">
    <property type="entry name" value="LRR"/>
    <property type="match status" value="1"/>
</dbReference>
<dbReference type="AlphaFoldDB" id="R7U866"/>
<dbReference type="Pfam" id="PF13855">
    <property type="entry name" value="LRR_8"/>
    <property type="match status" value="1"/>
</dbReference>
<accession>R7U866</accession>
<dbReference type="Proteomes" id="UP000014760">
    <property type="component" value="Unassembled WGS sequence"/>
</dbReference>
<protein>
    <recommendedName>
        <fullName evidence="6">LRRNT domain-containing protein</fullName>
    </recommendedName>
</protein>
<dbReference type="OrthoDB" id="1574204at2759"/>
<evidence type="ECO:0000313" key="5">
    <source>
        <dbReference type="Proteomes" id="UP000014760"/>
    </source>
</evidence>
<dbReference type="InterPro" id="IPR032675">
    <property type="entry name" value="LRR_dom_sf"/>
</dbReference>
<dbReference type="EnsemblMetazoa" id="CapteT210836">
    <property type="protein sequence ID" value="CapteP210836"/>
    <property type="gene ID" value="CapteG210836"/>
</dbReference>
<proteinExistence type="predicted"/>
<dbReference type="GO" id="GO:0005615">
    <property type="term" value="C:extracellular space"/>
    <property type="evidence" value="ECO:0007669"/>
    <property type="project" value="TreeGrafter"/>
</dbReference>
<dbReference type="STRING" id="283909.R7U866"/>
<dbReference type="PANTHER" id="PTHR24373">
    <property type="entry name" value="SLIT RELATED LEUCINE-RICH REPEAT NEURONAL PROTEIN"/>
    <property type="match status" value="1"/>
</dbReference>
<dbReference type="Gene3D" id="3.80.10.10">
    <property type="entry name" value="Ribonuclease Inhibitor"/>
    <property type="match status" value="1"/>
</dbReference>
<evidence type="ECO:0000256" key="2">
    <source>
        <dbReference type="SAM" id="SignalP"/>
    </source>
</evidence>
<dbReference type="EMBL" id="KB306459">
    <property type="protein sequence ID" value="ELT99851.1"/>
    <property type="molecule type" value="Genomic_DNA"/>
</dbReference>
<evidence type="ECO:0008006" key="6">
    <source>
        <dbReference type="Google" id="ProtNLM"/>
    </source>
</evidence>
<reference evidence="4" key="3">
    <citation type="submission" date="2015-06" db="UniProtKB">
        <authorList>
            <consortium name="EnsemblMetazoa"/>
        </authorList>
    </citation>
    <scope>IDENTIFICATION</scope>
</reference>
<dbReference type="SUPFAM" id="SSF52058">
    <property type="entry name" value="L domain-like"/>
    <property type="match status" value="1"/>
</dbReference>